<organism evidence="3 4">
    <name type="scientific">Aphidius gifuensis</name>
    <name type="common">Parasitoid wasp</name>
    <dbReference type="NCBI Taxonomy" id="684658"/>
    <lineage>
        <taxon>Eukaryota</taxon>
        <taxon>Metazoa</taxon>
        <taxon>Ecdysozoa</taxon>
        <taxon>Arthropoda</taxon>
        <taxon>Hexapoda</taxon>
        <taxon>Insecta</taxon>
        <taxon>Pterygota</taxon>
        <taxon>Neoptera</taxon>
        <taxon>Endopterygota</taxon>
        <taxon>Hymenoptera</taxon>
        <taxon>Apocrita</taxon>
        <taxon>Ichneumonoidea</taxon>
        <taxon>Braconidae</taxon>
        <taxon>Aphidiinae</taxon>
        <taxon>Aphidius</taxon>
    </lineage>
</organism>
<feature type="coiled-coil region" evidence="1">
    <location>
        <begin position="345"/>
        <end position="372"/>
    </location>
</feature>
<keyword evidence="4" id="KW-1185">Reference proteome</keyword>
<dbReference type="Proteomes" id="UP000639338">
    <property type="component" value="Unassembled WGS sequence"/>
</dbReference>
<feature type="region of interest" description="Disordered" evidence="2">
    <location>
        <begin position="154"/>
        <end position="208"/>
    </location>
</feature>
<name>A0A835CUG9_APHGI</name>
<comment type="caution">
    <text evidence="3">The sequence shown here is derived from an EMBL/GenBank/DDBJ whole genome shotgun (WGS) entry which is preliminary data.</text>
</comment>
<keyword evidence="1" id="KW-0175">Coiled coil</keyword>
<feature type="compositionally biased region" description="Low complexity" evidence="2">
    <location>
        <begin position="230"/>
        <end position="249"/>
    </location>
</feature>
<gene>
    <name evidence="3" type="ORF">HCN44_010380</name>
</gene>
<evidence type="ECO:0000313" key="3">
    <source>
        <dbReference type="EMBL" id="KAF7996124.1"/>
    </source>
</evidence>
<dbReference type="AlphaFoldDB" id="A0A835CUG9"/>
<dbReference type="EMBL" id="JACMRX010000002">
    <property type="protein sequence ID" value="KAF7996124.1"/>
    <property type="molecule type" value="Genomic_DNA"/>
</dbReference>
<feature type="compositionally biased region" description="Basic and acidic residues" evidence="2">
    <location>
        <begin position="155"/>
        <end position="170"/>
    </location>
</feature>
<accession>A0A835CUG9</accession>
<reference evidence="3 4" key="1">
    <citation type="submission" date="2020-08" db="EMBL/GenBank/DDBJ databases">
        <title>Aphidius gifuensis genome sequencing and assembly.</title>
        <authorList>
            <person name="Du Z."/>
        </authorList>
    </citation>
    <scope>NUCLEOTIDE SEQUENCE [LARGE SCALE GENOMIC DNA]</scope>
    <source>
        <strain evidence="3">YNYX2018</strain>
        <tissue evidence="3">Adults</tissue>
    </source>
</reference>
<evidence type="ECO:0000256" key="2">
    <source>
        <dbReference type="SAM" id="MobiDB-lite"/>
    </source>
</evidence>
<proteinExistence type="predicted"/>
<feature type="compositionally biased region" description="Basic and acidic residues" evidence="2">
    <location>
        <begin position="178"/>
        <end position="203"/>
    </location>
</feature>
<evidence type="ECO:0000313" key="4">
    <source>
        <dbReference type="Proteomes" id="UP000639338"/>
    </source>
</evidence>
<sequence>MIYNEITVDETVRENDNETPVDGPVVENGIPTDEVMIYNEITVDETVRENDNETPVDGPVAKNEIPVDVEKNDRAYIEYETAVDMFANAQLEIKENEPIDEELVKFLEDLVQNALEENGLEEKIYSEIKKPAITSVQILPPTKRITMNSLKITKKQKEVGNDQNGEKHSPELVSDSMKLGEKIIAVDDDEKRSKDGNTKKEDPVLPIRSGKHGKKIIAVDDDEDDVVILSQSSTSSSSTSSSGSSSSSSDPPTIMNENNVADEYDNENRYRPKAGSSKPRVEKQKKESVDITDFCVDCAGYQSLNKAATPHHQFCKGCHKKWQMGEQPQYSQPSPVPNPIFEKRQHLVNQRITCLQNQIRELEESLSHVKCDLCDGEPII</sequence>
<protein>
    <submittedName>
        <fullName evidence="3">Uncharacterized protein</fullName>
    </submittedName>
</protein>
<evidence type="ECO:0000256" key="1">
    <source>
        <dbReference type="SAM" id="Coils"/>
    </source>
</evidence>
<feature type="region of interest" description="Disordered" evidence="2">
    <location>
        <begin position="230"/>
        <end position="286"/>
    </location>
</feature>